<keyword evidence="9" id="KW-0443">Lipid metabolism</keyword>
<evidence type="ECO:0000256" key="5">
    <source>
        <dbReference type="ARBA" id="ARBA00022723"/>
    </source>
</evidence>
<gene>
    <name evidence="11" type="ORF">SAMN05444374_11425</name>
</gene>
<name>A0A1I0U6E5_9NOCA</name>
<evidence type="ECO:0000256" key="4">
    <source>
        <dbReference type="ARBA" id="ARBA00022516"/>
    </source>
</evidence>
<sequence length="286" mass="31271">MDTSDHDVLTALESDAARVLEAHIEVADGWQPHDYVPWDAGRNFAFLGGEDWAPDQVSLSDVEVLAATVGVLLADNLPEYHRDLAFALRANDTWWKLIGRWTAEENRHAIVLRNYLMTTRAVDPVELERIRVEHMTTGYRSPSLHAVHILAKFALDEQAATVRHRRSADVSEDALLSAIFDRIATDDALQAELFASLVAAALRHDADGTVLAVADAVDSFSLPSVDLPGRGNSTALLAEAGLYDETVQTEQVIRPLLETWGIFDLDGLGDDAAAARDRLRSAVGVA</sequence>
<keyword evidence="5" id="KW-0479">Metal-binding</keyword>
<dbReference type="GeneID" id="85487072"/>
<evidence type="ECO:0000313" key="11">
    <source>
        <dbReference type="EMBL" id="SFA59615.1"/>
    </source>
</evidence>
<keyword evidence="10" id="KW-0275">Fatty acid biosynthesis</keyword>
<keyword evidence="8" id="KW-0408">Iron</keyword>
<dbReference type="GO" id="GO:0006633">
    <property type="term" value="P:fatty acid biosynthetic process"/>
    <property type="evidence" value="ECO:0007669"/>
    <property type="project" value="UniProtKB-KW"/>
</dbReference>
<dbReference type="PANTHER" id="PTHR31155:SF9">
    <property type="entry name" value="STEAROYL-[ACYL-CARRIER-PROTEIN] 9-DESATURASE 7, CHLOROPLASTIC"/>
    <property type="match status" value="1"/>
</dbReference>
<comment type="subunit">
    <text evidence="3">Homodimer.</text>
</comment>
<keyword evidence="4" id="KW-0444">Lipid biosynthesis</keyword>
<evidence type="ECO:0000256" key="10">
    <source>
        <dbReference type="ARBA" id="ARBA00023160"/>
    </source>
</evidence>
<protein>
    <submittedName>
        <fullName evidence="11">Acyl-[acyl-carrier-protein] desaturase</fullName>
    </submittedName>
</protein>
<dbReference type="RefSeq" id="WP_068363199.1">
    <property type="nucleotide sequence ID" value="NZ_FOJN01000014.1"/>
</dbReference>
<reference evidence="11 12" key="1">
    <citation type="submission" date="2016-10" db="EMBL/GenBank/DDBJ databases">
        <authorList>
            <person name="de Groot N.N."/>
        </authorList>
    </citation>
    <scope>NUCLEOTIDE SEQUENCE [LARGE SCALE GENOMIC DNA]</scope>
    <source>
        <strain evidence="11 12">DSM 44908</strain>
    </source>
</reference>
<evidence type="ECO:0000256" key="8">
    <source>
        <dbReference type="ARBA" id="ARBA00023004"/>
    </source>
</evidence>
<dbReference type="SUPFAM" id="SSF47240">
    <property type="entry name" value="Ferritin-like"/>
    <property type="match status" value="1"/>
</dbReference>
<dbReference type="Pfam" id="PF03405">
    <property type="entry name" value="FA_desaturase_2"/>
    <property type="match status" value="1"/>
</dbReference>
<comment type="similarity">
    <text evidence="2">Belongs to the fatty acid desaturase type 2 family.</text>
</comment>
<dbReference type="InterPro" id="IPR005067">
    <property type="entry name" value="Fatty_acid_desaturase-2"/>
</dbReference>
<dbReference type="Proteomes" id="UP000182054">
    <property type="component" value="Unassembled WGS sequence"/>
</dbReference>
<evidence type="ECO:0000256" key="6">
    <source>
        <dbReference type="ARBA" id="ARBA00022832"/>
    </source>
</evidence>
<dbReference type="EMBL" id="FOJN01000014">
    <property type="protein sequence ID" value="SFA59615.1"/>
    <property type="molecule type" value="Genomic_DNA"/>
</dbReference>
<evidence type="ECO:0000256" key="1">
    <source>
        <dbReference type="ARBA" id="ARBA00001954"/>
    </source>
</evidence>
<accession>A0A1I0U6E5</accession>
<dbReference type="PANTHER" id="PTHR31155">
    <property type="entry name" value="ACYL- ACYL-CARRIER-PROTEIN DESATURASE-RELATED"/>
    <property type="match status" value="1"/>
</dbReference>
<evidence type="ECO:0000256" key="7">
    <source>
        <dbReference type="ARBA" id="ARBA00023002"/>
    </source>
</evidence>
<dbReference type="AlphaFoldDB" id="A0A1I0U6E5"/>
<dbReference type="Gene3D" id="1.10.620.20">
    <property type="entry name" value="Ribonucleotide Reductase, subunit A"/>
    <property type="match status" value="1"/>
</dbReference>
<dbReference type="OrthoDB" id="9772881at2"/>
<proteinExistence type="inferred from homology"/>
<evidence type="ECO:0000256" key="2">
    <source>
        <dbReference type="ARBA" id="ARBA00008749"/>
    </source>
</evidence>
<keyword evidence="6" id="KW-0276">Fatty acid metabolism</keyword>
<evidence type="ECO:0000313" key="12">
    <source>
        <dbReference type="Proteomes" id="UP000182054"/>
    </source>
</evidence>
<dbReference type="GO" id="GO:0046872">
    <property type="term" value="F:metal ion binding"/>
    <property type="evidence" value="ECO:0007669"/>
    <property type="project" value="UniProtKB-KW"/>
</dbReference>
<evidence type="ECO:0000256" key="3">
    <source>
        <dbReference type="ARBA" id="ARBA00011738"/>
    </source>
</evidence>
<dbReference type="GO" id="GO:0005829">
    <property type="term" value="C:cytosol"/>
    <property type="evidence" value="ECO:0007669"/>
    <property type="project" value="TreeGrafter"/>
</dbReference>
<evidence type="ECO:0000256" key="9">
    <source>
        <dbReference type="ARBA" id="ARBA00023098"/>
    </source>
</evidence>
<organism evidence="11 12">
    <name type="scientific">Rhodococcoides kroppenstedtii</name>
    <dbReference type="NCBI Taxonomy" id="293050"/>
    <lineage>
        <taxon>Bacteria</taxon>
        <taxon>Bacillati</taxon>
        <taxon>Actinomycetota</taxon>
        <taxon>Actinomycetes</taxon>
        <taxon>Mycobacteriales</taxon>
        <taxon>Nocardiaceae</taxon>
        <taxon>Rhodococcoides</taxon>
    </lineage>
</organism>
<dbReference type="InterPro" id="IPR012348">
    <property type="entry name" value="RNR-like"/>
</dbReference>
<comment type="cofactor">
    <cofactor evidence="1">
        <name>Fe(2+)</name>
        <dbReference type="ChEBI" id="CHEBI:29033"/>
    </cofactor>
</comment>
<keyword evidence="7" id="KW-0560">Oxidoreductase</keyword>
<dbReference type="InterPro" id="IPR009078">
    <property type="entry name" value="Ferritin-like_SF"/>
</dbReference>
<dbReference type="GO" id="GO:0045300">
    <property type="term" value="F:stearoyl-[ACP] desaturase activity"/>
    <property type="evidence" value="ECO:0007669"/>
    <property type="project" value="InterPro"/>
</dbReference>